<dbReference type="PANTHER" id="PTHR33178:SF10">
    <property type="entry name" value="STRESS-RESPONSE A_B BARREL DOMAIN-CONTAINING PROTEIN"/>
    <property type="match status" value="1"/>
</dbReference>
<sequence>MNNKKIMNTFKYVLAAIFAIAQIGNAQSKDDLMLYRKDFKAISGENTVSVTSYEKGGKHYVFAGGVGNIDVYRLNEDGILSPISDHELHMKKGPARGMVATRIKNNDYLFVANKHGNVIESFKILDSGSLERTALTKDTEDTYLGTAITLQVVHMKNGSYLFVGGLEENPGLSCFQIQENGALTHVQSMKDDETVHTDGIIGMYVHQIKGKTYLYTGGFQDNGVSSFRVYEDGTFKNVNNISDNKTDRYLTGTYPVTGVTLEDQHYVIVGHRHHKYYKRGNFIKRKDFVYHGDGVSVFKVDKKGALVPHFVLKDDESTKLSGQTRIEVISVNTDEAVLAVGTRDDEAIQLLKLNKEGVLSPMNYLETGYSIYYGLRSHSIGEKDFLIAGSFRFDLHKLVTYNVLPKINRDHKKLRHVVHLKYKSDATNAQIKEAEQAFVALKDQIPQITALEWGINDSEEGASKGFTHTFTLTFNDEHGREIYLFHKAHLDLVAKVGPIIADVLVMDYWTEE</sequence>
<dbReference type="InterPro" id="IPR011008">
    <property type="entry name" value="Dimeric_a/b-barrel"/>
</dbReference>
<dbReference type="Proteomes" id="UP000199574">
    <property type="component" value="Chromosome I"/>
</dbReference>
<keyword evidence="5" id="KW-1185">Reference proteome</keyword>
<protein>
    <submittedName>
        <fullName evidence="4">Stress responsive A/B Barrel Domain</fullName>
    </submittedName>
</protein>
<dbReference type="Gene3D" id="3.30.70.100">
    <property type="match status" value="1"/>
</dbReference>
<gene>
    <name evidence="4" type="ORF">SAMN05192545_1471</name>
</gene>
<evidence type="ECO:0000259" key="3">
    <source>
        <dbReference type="PROSITE" id="PS51502"/>
    </source>
</evidence>
<dbReference type="EMBL" id="LT629754">
    <property type="protein sequence ID" value="SDS47782.1"/>
    <property type="molecule type" value="Genomic_DNA"/>
</dbReference>
<reference evidence="4 5" key="1">
    <citation type="submission" date="2016-10" db="EMBL/GenBank/DDBJ databases">
        <authorList>
            <person name="Varghese N."/>
            <person name="Submissions S."/>
        </authorList>
    </citation>
    <scope>NUCLEOTIDE SEQUENCE [LARGE SCALE GENOMIC DNA]</scope>
    <source>
        <strain evidence="4 5">MAR_2009_60</strain>
    </source>
</reference>
<dbReference type="PROSITE" id="PS51502">
    <property type="entry name" value="S_R_A_B_BARREL"/>
    <property type="match status" value="1"/>
</dbReference>
<dbReference type="Pfam" id="PF07876">
    <property type="entry name" value="Dabb"/>
    <property type="match status" value="1"/>
</dbReference>
<dbReference type="SUPFAM" id="SSF54909">
    <property type="entry name" value="Dimeric alpha+beta barrel"/>
    <property type="match status" value="1"/>
</dbReference>
<evidence type="ECO:0000313" key="4">
    <source>
        <dbReference type="EMBL" id="SDS47782.1"/>
    </source>
</evidence>
<dbReference type="Gene3D" id="2.130.10.10">
    <property type="entry name" value="YVTN repeat-like/Quinoprotein amine dehydrogenase"/>
    <property type="match status" value="2"/>
</dbReference>
<proteinExistence type="predicted"/>
<dbReference type="InterPro" id="IPR013097">
    <property type="entry name" value="Dabb"/>
</dbReference>
<feature type="chain" id="PRO_5047507470" evidence="2">
    <location>
        <begin position="27"/>
        <end position="512"/>
    </location>
</feature>
<dbReference type="InterPro" id="IPR015943">
    <property type="entry name" value="WD40/YVTN_repeat-like_dom_sf"/>
</dbReference>
<dbReference type="PANTHER" id="PTHR33178">
    <property type="match status" value="1"/>
</dbReference>
<dbReference type="SMART" id="SM00886">
    <property type="entry name" value="Dabb"/>
    <property type="match status" value="1"/>
</dbReference>
<keyword evidence="2" id="KW-0732">Signal</keyword>
<comment type="subunit">
    <text evidence="1">Homodimer.</text>
</comment>
<feature type="signal peptide" evidence="2">
    <location>
        <begin position="1"/>
        <end position="26"/>
    </location>
</feature>
<accession>A0ABY0UD53</accession>
<dbReference type="SUPFAM" id="SSF75011">
    <property type="entry name" value="3-carboxy-cis,cis-mucoante lactonizing enzyme"/>
    <property type="match status" value="1"/>
</dbReference>
<evidence type="ECO:0000256" key="2">
    <source>
        <dbReference type="SAM" id="SignalP"/>
    </source>
</evidence>
<evidence type="ECO:0000256" key="1">
    <source>
        <dbReference type="ARBA" id="ARBA00011738"/>
    </source>
</evidence>
<organism evidence="4 5">
    <name type="scientific">Maribacter dokdonensis</name>
    <dbReference type="NCBI Taxonomy" id="320912"/>
    <lineage>
        <taxon>Bacteria</taxon>
        <taxon>Pseudomonadati</taxon>
        <taxon>Bacteroidota</taxon>
        <taxon>Flavobacteriia</taxon>
        <taxon>Flavobacteriales</taxon>
        <taxon>Flavobacteriaceae</taxon>
        <taxon>Maribacter</taxon>
    </lineage>
</organism>
<name>A0ABY0UD53_9FLAO</name>
<evidence type="ECO:0000313" key="5">
    <source>
        <dbReference type="Proteomes" id="UP000199574"/>
    </source>
</evidence>
<dbReference type="InterPro" id="IPR044662">
    <property type="entry name" value="HS1/DABB1-like"/>
</dbReference>
<feature type="domain" description="Stress-response A/B barrel" evidence="3">
    <location>
        <begin position="414"/>
        <end position="508"/>
    </location>
</feature>